<dbReference type="PANTHER" id="PTHR39964">
    <property type="entry name" value="UPF0292 PROTEIN TK1411"/>
    <property type="match status" value="1"/>
</dbReference>
<evidence type="ECO:0000259" key="4">
    <source>
        <dbReference type="PROSITE" id="PS50880"/>
    </source>
</evidence>
<name>A0A5C0XX19_PYRFU</name>
<evidence type="ECO:0000256" key="3">
    <source>
        <dbReference type="HAMAP-Rule" id="MF_01095"/>
    </source>
</evidence>
<dbReference type="PANTHER" id="PTHR39964:SF2">
    <property type="entry name" value="UPF0292 PROTEIN MJ1624"/>
    <property type="match status" value="1"/>
</dbReference>
<dbReference type="AlphaFoldDB" id="A0A5C0XX19"/>
<dbReference type="EMBL" id="CP023154">
    <property type="protein sequence ID" value="QEK79340.1"/>
    <property type="molecule type" value="Genomic_DNA"/>
</dbReference>
<evidence type="ECO:0000313" key="5">
    <source>
        <dbReference type="EMBL" id="QEK79340.1"/>
    </source>
</evidence>
<dbReference type="HAMAP" id="MF_01095">
    <property type="entry name" value="UPF0292"/>
    <property type="match status" value="1"/>
</dbReference>
<dbReference type="GeneID" id="41713555"/>
<keyword evidence="1" id="KW-0479">Metal-binding</keyword>
<dbReference type="KEGG" id="pfu:PF1724"/>
<sequence>MYPENYEKFEKIIERLREFKGVIIVEGKRDEDSLRKLGVQTEILRLSRSSLADVALLASEHEEVMILTDFDETGEKLAKRLYDLLVGLTKVDMETRRELQFIASKDAKGIEDLYDLWESLRLRFWAPKEGD</sequence>
<evidence type="ECO:0000313" key="6">
    <source>
        <dbReference type="Proteomes" id="UP000324354"/>
    </source>
</evidence>
<dbReference type="PROSITE" id="PS50880">
    <property type="entry name" value="TOPRIM"/>
    <property type="match status" value="1"/>
</dbReference>
<dbReference type="RefSeq" id="WP_011012870.1">
    <property type="nucleotide sequence ID" value="NC_003413.1"/>
</dbReference>
<dbReference type="CDD" id="cd01027">
    <property type="entry name" value="TOPRIM_RNase_M5_like"/>
    <property type="match status" value="1"/>
</dbReference>
<dbReference type="Gene3D" id="3.40.1360.10">
    <property type="match status" value="1"/>
</dbReference>
<dbReference type="Proteomes" id="UP000324354">
    <property type="component" value="Chromosome"/>
</dbReference>
<dbReference type="NCBIfam" id="NF003090">
    <property type="entry name" value="PRK04017.1-1"/>
    <property type="match status" value="1"/>
</dbReference>
<dbReference type="SMART" id="SM00493">
    <property type="entry name" value="TOPRIM"/>
    <property type="match status" value="1"/>
</dbReference>
<feature type="domain" description="Toprim" evidence="4">
    <location>
        <begin position="20"/>
        <end position="103"/>
    </location>
</feature>
<organism evidence="5 6">
    <name type="scientific">Pyrococcus furiosus (strain ATCC 43587 / DSM 3638 / JCM 8422 / Vc1)</name>
    <dbReference type="NCBI Taxonomy" id="186497"/>
    <lineage>
        <taxon>Archaea</taxon>
        <taxon>Methanobacteriati</taxon>
        <taxon>Methanobacteriota</taxon>
        <taxon>Thermococci</taxon>
        <taxon>Thermococcales</taxon>
        <taxon>Thermococcaceae</taxon>
        <taxon>Pyrococcus</taxon>
    </lineage>
</organism>
<dbReference type="InterPro" id="IPR022972">
    <property type="entry name" value="UPF0292"/>
</dbReference>
<dbReference type="SMR" id="A0A5C0XX19"/>
<accession>A0A5C0XX19</accession>
<dbReference type="GO" id="GO:0046872">
    <property type="term" value="F:metal ion binding"/>
    <property type="evidence" value="ECO:0007669"/>
    <property type="project" value="UniProtKB-KW"/>
</dbReference>
<evidence type="ECO:0000256" key="2">
    <source>
        <dbReference type="ARBA" id="ARBA00022842"/>
    </source>
</evidence>
<dbReference type="InterPro" id="IPR006171">
    <property type="entry name" value="TOPRIM_dom"/>
</dbReference>
<protein>
    <recommendedName>
        <fullName evidence="3">UPF0292 protein PFDSM3638_08735</fullName>
    </recommendedName>
</protein>
<proteinExistence type="inferred from homology"/>
<gene>
    <name evidence="5" type="ORF">PFDSM3638_08735</name>
</gene>
<keyword evidence="2" id="KW-0460">Magnesium</keyword>
<dbReference type="Pfam" id="PF01751">
    <property type="entry name" value="Toprim"/>
    <property type="match status" value="1"/>
</dbReference>
<evidence type="ECO:0000256" key="1">
    <source>
        <dbReference type="ARBA" id="ARBA00022723"/>
    </source>
</evidence>
<dbReference type="InterPro" id="IPR034141">
    <property type="entry name" value="TOPRIM_RNase_M5-like"/>
</dbReference>
<dbReference type="GeneID" id="13300559"/>
<dbReference type="OrthoDB" id="56459at2157"/>
<reference evidence="5 6" key="1">
    <citation type="submission" date="2017-08" db="EMBL/GenBank/DDBJ databases">
        <title>Resequencing and Reannotation of the genome of Pyrococcus furiosus type strain DSM3638.</title>
        <authorList>
            <person name="Reichelt R.M."/>
            <person name="Bunk B."/>
        </authorList>
    </citation>
    <scope>NUCLEOTIDE SEQUENCE [LARGE SCALE GENOMIC DNA]</scope>
    <source>
        <strain evidence="5 6">DSM 3638</strain>
    </source>
</reference>
<dbReference type="SUPFAM" id="SSF110455">
    <property type="entry name" value="Toprim domain"/>
    <property type="match status" value="1"/>
</dbReference>
<comment type="similarity">
    <text evidence="3">Belongs to the UPF0292 family.</text>
</comment>